<accession>A0ABU8XE16</accession>
<proteinExistence type="predicted"/>
<feature type="chain" id="PRO_5046827713" evidence="1">
    <location>
        <begin position="40"/>
        <end position="310"/>
    </location>
</feature>
<name>A0ABU8XE16_9BURK</name>
<evidence type="ECO:0000313" key="2">
    <source>
        <dbReference type="EMBL" id="MEJ8857288.1"/>
    </source>
</evidence>
<feature type="signal peptide" evidence="1">
    <location>
        <begin position="1"/>
        <end position="39"/>
    </location>
</feature>
<dbReference type="InterPro" id="IPR021556">
    <property type="entry name" value="DUF2950"/>
</dbReference>
<dbReference type="Pfam" id="PF11453">
    <property type="entry name" value="DUF2950"/>
    <property type="match status" value="1"/>
</dbReference>
<protein>
    <submittedName>
        <fullName evidence="2">DUF2950 domain-containing protein</fullName>
    </submittedName>
</protein>
<gene>
    <name evidence="2" type="ORF">WKW79_22120</name>
</gene>
<evidence type="ECO:0000256" key="1">
    <source>
        <dbReference type="SAM" id="SignalP"/>
    </source>
</evidence>
<dbReference type="Proteomes" id="UP001367030">
    <property type="component" value="Unassembled WGS sequence"/>
</dbReference>
<evidence type="ECO:0000313" key="3">
    <source>
        <dbReference type="Proteomes" id="UP001367030"/>
    </source>
</evidence>
<keyword evidence="3" id="KW-1185">Reference proteome</keyword>
<dbReference type="RefSeq" id="WP_340337362.1">
    <property type="nucleotide sequence ID" value="NZ_JBBKZS010000010.1"/>
</dbReference>
<keyword evidence="1" id="KW-0732">Signal</keyword>
<organism evidence="2 3">
    <name type="scientific">Variovorax robiniae</name>
    <dbReference type="NCBI Taxonomy" id="1836199"/>
    <lineage>
        <taxon>Bacteria</taxon>
        <taxon>Pseudomonadati</taxon>
        <taxon>Pseudomonadota</taxon>
        <taxon>Betaproteobacteria</taxon>
        <taxon>Burkholderiales</taxon>
        <taxon>Comamonadaceae</taxon>
        <taxon>Variovorax</taxon>
    </lineage>
</organism>
<reference evidence="2 3" key="1">
    <citation type="submission" date="2024-03" db="EMBL/GenBank/DDBJ databases">
        <title>Novel species of the genus Variovorax.</title>
        <authorList>
            <person name="Liu Q."/>
            <person name="Xin Y.-H."/>
        </authorList>
    </citation>
    <scope>NUCLEOTIDE SEQUENCE [LARGE SCALE GENOMIC DNA]</scope>
    <source>
        <strain evidence="2 3">KACC 18901</strain>
    </source>
</reference>
<comment type="caution">
    <text evidence="2">The sequence shown here is derived from an EMBL/GenBank/DDBJ whole genome shotgun (WGS) entry which is preliminary data.</text>
</comment>
<sequence>MTQAANQKGRSMSLNVRTLKHLAIAAACALTLASAPAFAQHAYPTPEAASQAFADAVANSDVAALRTVLGADWRAFVPEGSVDKEDIYGFLSAWAKQHKTVLESPTRAVLSAGPGDWTLPIPIIKSAGGWRFDTHAGADQMRSRRIGRNELAAMQAALAYFDAQKEYAQRDRDGNGVLEYAQKFASSPGKHDGLYWPDKPGDDPSPLGPLYAGVRPGEGYHGYHFKILKAQGKNAPGGAYDYVIGGRMRGGFALIAWPVLYGDTGVMSFMVSHDGTVYEKNLGPGTDAAARAVTRFDPDASWRKAIEPGS</sequence>
<dbReference type="EMBL" id="JBBKZS010000010">
    <property type="protein sequence ID" value="MEJ8857288.1"/>
    <property type="molecule type" value="Genomic_DNA"/>
</dbReference>